<sequence length="453" mass="50002">MRFFVVLLFVFLVPLITSAADATDVAARRAQLEQDLAKLEQEIASQQQILSGKQQERQSLERDVAILNAQIEKAKLSIRARDLSIQKLSEDISSKANTIVALDEKVVRERQSLAEILRKTNALDEQTLVEFIFATQSVSTFFEDLDSFAAIKGALSESFVEIADTKVVTAEAKTTLEEKRTDQQQLRQLQVLERNKIQEQESQKQSIIKITKGVESAYQTLIKGTQKNAAQIRAELFTLRDSAAIPFGQALEYANFASSKTGVRAAVILGVLKQETKLGENLGTGTYINDMHPTRDVPVFLKITETLGLDPARMPVSRQPGYGWGGAMGPAQFIPSTWACYAGYINVNTRKCANNSTTYAGPFEYDVSKDIVRRLIGKDGPSNPWDNKDAFTASGLLMKENGAGAQTYAAERLAALRYFAGWGNANKPAYAFYGDSVMQWAGEFQILIDQLGG</sequence>
<keyword evidence="2" id="KW-0732">Signal</keyword>
<organism evidence="3 4">
    <name type="scientific">Candidatus Kaiserbacteria bacterium RIFCSPHIGHO2_01_FULL_48_10</name>
    <dbReference type="NCBI Taxonomy" id="1798476"/>
    <lineage>
        <taxon>Bacteria</taxon>
        <taxon>Candidatus Kaiseribacteriota</taxon>
    </lineage>
</organism>
<accession>A0A1F6C3D5</accession>
<dbReference type="AlphaFoldDB" id="A0A1F6C3D5"/>
<evidence type="ECO:0000313" key="4">
    <source>
        <dbReference type="Proteomes" id="UP000178249"/>
    </source>
</evidence>
<gene>
    <name evidence="3" type="ORF">A2841_01270</name>
</gene>
<protein>
    <recommendedName>
        <fullName evidence="5">Transglycosylase SLT domain-containing protein</fullName>
    </recommendedName>
</protein>
<feature type="coiled-coil region" evidence="1">
    <location>
        <begin position="22"/>
        <end position="77"/>
    </location>
</feature>
<proteinExistence type="predicted"/>
<evidence type="ECO:0008006" key="5">
    <source>
        <dbReference type="Google" id="ProtNLM"/>
    </source>
</evidence>
<dbReference type="InterPro" id="IPR023346">
    <property type="entry name" value="Lysozyme-like_dom_sf"/>
</dbReference>
<evidence type="ECO:0000256" key="1">
    <source>
        <dbReference type="SAM" id="Coils"/>
    </source>
</evidence>
<evidence type="ECO:0000256" key="2">
    <source>
        <dbReference type="SAM" id="SignalP"/>
    </source>
</evidence>
<name>A0A1F6C3D5_9BACT</name>
<feature type="signal peptide" evidence="2">
    <location>
        <begin position="1"/>
        <end position="19"/>
    </location>
</feature>
<dbReference type="SUPFAM" id="SSF53955">
    <property type="entry name" value="Lysozyme-like"/>
    <property type="match status" value="1"/>
</dbReference>
<dbReference type="Gene3D" id="6.10.250.3150">
    <property type="match status" value="1"/>
</dbReference>
<dbReference type="EMBL" id="MFKP01000038">
    <property type="protein sequence ID" value="OGG43532.1"/>
    <property type="molecule type" value="Genomic_DNA"/>
</dbReference>
<evidence type="ECO:0000313" key="3">
    <source>
        <dbReference type="EMBL" id="OGG43532.1"/>
    </source>
</evidence>
<comment type="caution">
    <text evidence="3">The sequence shown here is derived from an EMBL/GenBank/DDBJ whole genome shotgun (WGS) entry which is preliminary data.</text>
</comment>
<reference evidence="3 4" key="1">
    <citation type="journal article" date="2016" name="Nat. Commun.">
        <title>Thousands of microbial genomes shed light on interconnected biogeochemical processes in an aquifer system.</title>
        <authorList>
            <person name="Anantharaman K."/>
            <person name="Brown C.T."/>
            <person name="Hug L.A."/>
            <person name="Sharon I."/>
            <person name="Castelle C.J."/>
            <person name="Probst A.J."/>
            <person name="Thomas B.C."/>
            <person name="Singh A."/>
            <person name="Wilkins M.J."/>
            <person name="Karaoz U."/>
            <person name="Brodie E.L."/>
            <person name="Williams K.H."/>
            <person name="Hubbard S.S."/>
            <person name="Banfield J.F."/>
        </authorList>
    </citation>
    <scope>NUCLEOTIDE SEQUENCE [LARGE SCALE GENOMIC DNA]</scope>
</reference>
<feature type="chain" id="PRO_5009523217" description="Transglycosylase SLT domain-containing protein" evidence="2">
    <location>
        <begin position="20"/>
        <end position="453"/>
    </location>
</feature>
<dbReference type="Proteomes" id="UP000178249">
    <property type="component" value="Unassembled WGS sequence"/>
</dbReference>
<keyword evidence="1" id="KW-0175">Coiled coil</keyword>